<dbReference type="InterPro" id="IPR011055">
    <property type="entry name" value="Dup_hybrid_motif"/>
</dbReference>
<dbReference type="GO" id="GO:0046872">
    <property type="term" value="F:metal ion binding"/>
    <property type="evidence" value="ECO:0007669"/>
    <property type="project" value="UniProtKB-KW"/>
</dbReference>
<keyword evidence="5" id="KW-0862">Zinc</keyword>
<dbReference type="Gene3D" id="2.70.70.10">
    <property type="entry name" value="Glucose Permease (Domain IIA)"/>
    <property type="match status" value="1"/>
</dbReference>
<feature type="domain" description="M23ase beta-sheet core" evidence="8">
    <location>
        <begin position="381"/>
        <end position="475"/>
    </location>
</feature>
<evidence type="ECO:0000256" key="7">
    <source>
        <dbReference type="SAM" id="MobiDB-lite"/>
    </source>
</evidence>
<evidence type="ECO:0000256" key="3">
    <source>
        <dbReference type="ARBA" id="ARBA00022723"/>
    </source>
</evidence>
<feature type="region of interest" description="Disordered" evidence="7">
    <location>
        <begin position="271"/>
        <end position="297"/>
    </location>
</feature>
<dbReference type="Pfam" id="PF01551">
    <property type="entry name" value="Peptidase_M23"/>
    <property type="match status" value="1"/>
</dbReference>
<dbReference type="SUPFAM" id="SSF51261">
    <property type="entry name" value="Duplicated hybrid motif"/>
    <property type="match status" value="1"/>
</dbReference>
<dbReference type="PANTHER" id="PTHR21666">
    <property type="entry name" value="PEPTIDASE-RELATED"/>
    <property type="match status" value="1"/>
</dbReference>
<feature type="compositionally biased region" description="Low complexity" evidence="7">
    <location>
        <begin position="271"/>
        <end position="285"/>
    </location>
</feature>
<sequence length="479" mass="49579">MSVRKRAPAVPLRDILAHQPTFPDRQSPSFRQSALAAISLAAALAVPGPSTAAPAHTSHASPHHHPTRHTSQGTAADNQAAAARRAVAQARAVQQALVARQQLQARDLAARTAARDAARAQARQDTARAAALSEATVDATTQLQQTEQQTAELTDRVAVLRAEQTRLRTELDRDSAAVTPLLPLAARLAHYPADTLLAAPVPPDRAIAGLLVIQGLSAQLERQAGAIRARRAVLAGLDADLAREGARLADLQQRQTAQRDSVARAAEAARQAQQRSNSAATQAARQVEDATRKASSLQDAVNRIEALEKAAEDQLEQAAEAAARAHRADEAASARARAAAIAQGPGPGLSAAPPGRPAGRGAPVAGTIVTGWGAATEAGPATGITYAPPSGATVRTPCAGQVDFAGAFRSYGQMVILNCGRQYRFVLAGLGGLAVTTGQALAHGAPVGRMPDWAGQGTRPTLFVQLRHGGGTVDPAPFL</sequence>
<keyword evidence="2" id="KW-0645">Protease</keyword>
<evidence type="ECO:0000313" key="10">
    <source>
        <dbReference type="Proteomes" id="UP000540556"/>
    </source>
</evidence>
<dbReference type="InterPro" id="IPR016047">
    <property type="entry name" value="M23ase_b-sheet_dom"/>
</dbReference>
<keyword evidence="4" id="KW-0378">Hydrolase</keyword>
<dbReference type="EMBL" id="JABEQK010000001">
    <property type="protein sequence ID" value="MBB2203684.1"/>
    <property type="molecule type" value="Genomic_DNA"/>
</dbReference>
<dbReference type="RefSeq" id="WP_182947306.1">
    <property type="nucleotide sequence ID" value="NZ_JABEQK010000001.1"/>
</dbReference>
<proteinExistence type="predicted"/>
<evidence type="ECO:0000256" key="5">
    <source>
        <dbReference type="ARBA" id="ARBA00022833"/>
    </source>
</evidence>
<dbReference type="Proteomes" id="UP000540556">
    <property type="component" value="Unassembled WGS sequence"/>
</dbReference>
<dbReference type="CDD" id="cd12797">
    <property type="entry name" value="M23_peptidase"/>
    <property type="match status" value="1"/>
</dbReference>
<evidence type="ECO:0000256" key="6">
    <source>
        <dbReference type="ARBA" id="ARBA00023049"/>
    </source>
</evidence>
<evidence type="ECO:0000259" key="8">
    <source>
        <dbReference type="Pfam" id="PF01551"/>
    </source>
</evidence>
<feature type="compositionally biased region" description="Low complexity" evidence="7">
    <location>
        <begin position="333"/>
        <end position="361"/>
    </location>
</feature>
<dbReference type="AlphaFoldDB" id="A0A7W4KB55"/>
<evidence type="ECO:0000313" key="9">
    <source>
        <dbReference type="EMBL" id="MBB2203684.1"/>
    </source>
</evidence>
<name>A0A7W4KB55_9PROT</name>
<evidence type="ECO:0000256" key="4">
    <source>
        <dbReference type="ARBA" id="ARBA00022801"/>
    </source>
</evidence>
<dbReference type="PANTHER" id="PTHR21666:SF288">
    <property type="entry name" value="CELL DIVISION PROTEIN YTFB"/>
    <property type="match status" value="1"/>
</dbReference>
<feature type="compositionally biased region" description="Low complexity" evidence="7">
    <location>
        <begin position="48"/>
        <end position="60"/>
    </location>
</feature>
<feature type="region of interest" description="Disordered" evidence="7">
    <location>
        <begin position="48"/>
        <end position="83"/>
    </location>
</feature>
<keyword evidence="6" id="KW-0482">Metalloprotease</keyword>
<gene>
    <name evidence="9" type="ORF">HLH27_01455</name>
</gene>
<comment type="cofactor">
    <cofactor evidence="1">
        <name>Zn(2+)</name>
        <dbReference type="ChEBI" id="CHEBI:29105"/>
    </cofactor>
</comment>
<keyword evidence="10" id="KW-1185">Reference proteome</keyword>
<feature type="region of interest" description="Disordered" evidence="7">
    <location>
        <begin position="318"/>
        <end position="361"/>
    </location>
</feature>
<organism evidence="9 10">
    <name type="scientific">Gluconacetobacter takamatsuzukensis</name>
    <dbReference type="NCBI Taxonomy" id="1286190"/>
    <lineage>
        <taxon>Bacteria</taxon>
        <taxon>Pseudomonadati</taxon>
        <taxon>Pseudomonadota</taxon>
        <taxon>Alphaproteobacteria</taxon>
        <taxon>Acetobacterales</taxon>
        <taxon>Acetobacteraceae</taxon>
        <taxon>Gluconacetobacter</taxon>
    </lineage>
</organism>
<feature type="compositionally biased region" description="Low complexity" evidence="7">
    <location>
        <begin position="69"/>
        <end position="83"/>
    </location>
</feature>
<dbReference type="GO" id="GO:0004222">
    <property type="term" value="F:metalloendopeptidase activity"/>
    <property type="evidence" value="ECO:0007669"/>
    <property type="project" value="TreeGrafter"/>
</dbReference>
<protein>
    <submittedName>
        <fullName evidence="9">Peptidoglycan DD-metalloendopeptidase family protein</fullName>
    </submittedName>
</protein>
<dbReference type="GO" id="GO:0006508">
    <property type="term" value="P:proteolysis"/>
    <property type="evidence" value="ECO:0007669"/>
    <property type="project" value="UniProtKB-KW"/>
</dbReference>
<comment type="caution">
    <text evidence="9">The sequence shown here is derived from an EMBL/GenBank/DDBJ whole genome shotgun (WGS) entry which is preliminary data.</text>
</comment>
<dbReference type="InterPro" id="IPR050570">
    <property type="entry name" value="Cell_wall_metabolism_enzyme"/>
</dbReference>
<evidence type="ECO:0000256" key="1">
    <source>
        <dbReference type="ARBA" id="ARBA00001947"/>
    </source>
</evidence>
<keyword evidence="3" id="KW-0479">Metal-binding</keyword>
<reference evidence="9 10" key="1">
    <citation type="submission" date="2020-04" db="EMBL/GenBank/DDBJ databases">
        <title>Description of novel Gluconacetobacter.</title>
        <authorList>
            <person name="Sombolestani A."/>
        </authorList>
    </citation>
    <scope>NUCLEOTIDE SEQUENCE [LARGE SCALE GENOMIC DNA]</scope>
    <source>
        <strain evidence="9 10">LMG 27800</strain>
    </source>
</reference>
<evidence type="ECO:0000256" key="2">
    <source>
        <dbReference type="ARBA" id="ARBA00022670"/>
    </source>
</evidence>
<accession>A0A7W4KB55</accession>